<dbReference type="Gene3D" id="3.40.1550.10">
    <property type="entry name" value="CheC-like"/>
    <property type="match status" value="1"/>
</dbReference>
<dbReference type="RefSeq" id="WP_004082082.1">
    <property type="nucleotide sequence ID" value="NC_009486.1"/>
</dbReference>
<dbReference type="AlphaFoldDB" id="A5ILW4"/>
<sequence length="155" mass="16449">MDARIVNALIGSVYETIRDVLGIEPKTGKPSTVSHIEIPHSLVTVIGITGGIEGSLIYSFSSETALKVVSAMMGGMEYNQLDELALSAIGELGNMTAGKLAMKLEHLGKHVDITPPTVVSGRDLKIKSFGVILKLPISVFSEEDFDLHLSVKSGG</sequence>
<dbReference type="PANTHER" id="PTHR39452">
    <property type="entry name" value="CHEY-P PHOSPHATASE CHEX"/>
    <property type="match status" value="1"/>
</dbReference>
<accession>A5ILW4</accession>
<dbReference type="GO" id="GO:0006935">
    <property type="term" value="P:chemotaxis"/>
    <property type="evidence" value="ECO:0007669"/>
    <property type="project" value="UniProtKB-KW"/>
</dbReference>
<proteinExistence type="predicted"/>
<dbReference type="Pfam" id="PF13690">
    <property type="entry name" value="CheX"/>
    <property type="match status" value="1"/>
</dbReference>
<dbReference type="PANTHER" id="PTHR39452:SF1">
    <property type="entry name" value="CHEY-P PHOSPHATASE CHEX"/>
    <property type="match status" value="1"/>
</dbReference>
<keyword evidence="1" id="KW-0145">Chemotaxis</keyword>
<dbReference type="STRING" id="390874.Tpet_1173"/>
<dbReference type="CDD" id="cd16353">
    <property type="entry name" value="CheC_CheX_FliY"/>
    <property type="match status" value="1"/>
</dbReference>
<evidence type="ECO:0000259" key="2">
    <source>
        <dbReference type="Pfam" id="PF13690"/>
    </source>
</evidence>
<organism evidence="3 4">
    <name type="scientific">Thermotoga petrophila (strain ATCC BAA-488 / DSM 13995 / JCM 10881 / RKU-1)</name>
    <dbReference type="NCBI Taxonomy" id="390874"/>
    <lineage>
        <taxon>Bacteria</taxon>
        <taxon>Thermotogati</taxon>
        <taxon>Thermotogota</taxon>
        <taxon>Thermotogae</taxon>
        <taxon>Thermotogales</taxon>
        <taxon>Thermotogaceae</taxon>
        <taxon>Thermotoga</taxon>
    </lineage>
</organism>
<evidence type="ECO:0000313" key="4">
    <source>
        <dbReference type="Proteomes" id="UP000006558"/>
    </source>
</evidence>
<dbReference type="InterPro" id="IPR028051">
    <property type="entry name" value="CheX-like_dom"/>
</dbReference>
<dbReference type="eggNOG" id="COG1406">
    <property type="taxonomic scope" value="Bacteria"/>
</dbReference>
<dbReference type="HOGENOM" id="CLU_116290_1_1_0"/>
<reference evidence="3 4" key="2">
    <citation type="journal article" date="2009" name="Proc. Natl. Acad. Sci. U.S.A.">
        <title>On the chimeric nature, thermophilic origin, and phylogenetic placement of the Thermotogales.</title>
        <authorList>
            <person name="Zhaxybayeva O."/>
            <person name="Swithers K.S."/>
            <person name="Lapierre P."/>
            <person name="Fournier G.P."/>
            <person name="Bickhart D.M."/>
            <person name="DeBoy R.T."/>
            <person name="Nelson K.E."/>
            <person name="Nesbo C.L."/>
            <person name="Doolittle W.F."/>
            <person name="Gogarten J.P."/>
            <person name="Noll K.M."/>
        </authorList>
    </citation>
    <scope>NUCLEOTIDE SEQUENCE [LARGE SCALE GENOMIC DNA]</scope>
    <source>
        <strain evidence="4">ATCC BAA-488 / DSM 13995 / JCM 10881 / RKU-1</strain>
    </source>
</reference>
<evidence type="ECO:0000256" key="1">
    <source>
        <dbReference type="ARBA" id="ARBA00022500"/>
    </source>
</evidence>
<dbReference type="InterPro" id="IPR028976">
    <property type="entry name" value="CheC-like_sf"/>
</dbReference>
<protein>
    <submittedName>
        <fullName evidence="3">CheC domain protein</fullName>
    </submittedName>
</protein>
<feature type="domain" description="Chemotaxis phosphatase CheX-like" evidence="2">
    <location>
        <begin position="43"/>
        <end position="127"/>
    </location>
</feature>
<dbReference type="EMBL" id="CP000702">
    <property type="protein sequence ID" value="ABQ47187.1"/>
    <property type="molecule type" value="Genomic_DNA"/>
</dbReference>
<reference evidence="4" key="1">
    <citation type="submission" date="2007-05" db="EMBL/GenBank/DDBJ databases">
        <title>Complete sequence of Thermotoga petrophila RKU-1.</title>
        <authorList>
            <consortium name="US DOE Joint Genome Institute"/>
            <person name="Copeland A."/>
            <person name="Lucas S."/>
            <person name="Lapidus A."/>
            <person name="Barry K."/>
            <person name="Glavina del Rio T."/>
            <person name="Dalin E."/>
            <person name="Tice H."/>
            <person name="Pitluck S."/>
            <person name="Sims D."/>
            <person name="Brettin T."/>
            <person name="Bruce D."/>
            <person name="Detter J.C."/>
            <person name="Han C."/>
            <person name="Tapia R."/>
            <person name="Schmutz J."/>
            <person name="Larimer F."/>
            <person name="Land M."/>
            <person name="Hauser L."/>
            <person name="Kyrpides N."/>
            <person name="Mikhailova N."/>
            <person name="Nelson K."/>
            <person name="Gogarten J.P."/>
            <person name="Noll K."/>
            <person name="Richardson P."/>
        </authorList>
    </citation>
    <scope>NUCLEOTIDE SEQUENCE [LARGE SCALE GENOMIC DNA]</scope>
    <source>
        <strain evidence="4">ATCC BAA-488 / DSM 13995 / JCM 10881 / RKU-1</strain>
    </source>
</reference>
<dbReference type="KEGG" id="tpt:Tpet_1173"/>
<evidence type="ECO:0000313" key="3">
    <source>
        <dbReference type="EMBL" id="ABQ47187.1"/>
    </source>
</evidence>
<dbReference type="SUPFAM" id="SSF103039">
    <property type="entry name" value="CheC-like"/>
    <property type="match status" value="1"/>
</dbReference>
<gene>
    <name evidence="3" type="ordered locus">Tpet_1173</name>
</gene>
<dbReference type="Proteomes" id="UP000006558">
    <property type="component" value="Chromosome"/>
</dbReference>
<dbReference type="InterPro" id="IPR038756">
    <property type="entry name" value="CheX-like"/>
</dbReference>
<name>A5ILW4_THEP1</name>
<dbReference type="SMR" id="A5ILW4"/>